<feature type="compositionally biased region" description="Basic residues" evidence="1">
    <location>
        <begin position="308"/>
        <end position="319"/>
    </location>
</feature>
<feature type="compositionally biased region" description="Basic residues" evidence="1">
    <location>
        <begin position="39"/>
        <end position="48"/>
    </location>
</feature>
<comment type="caution">
    <text evidence="2">The sequence shown here is derived from an EMBL/GenBank/DDBJ whole genome shotgun (WGS) entry which is preliminary data.</text>
</comment>
<evidence type="ECO:0000313" key="3">
    <source>
        <dbReference type="Proteomes" id="UP000230161"/>
    </source>
</evidence>
<feature type="compositionally biased region" description="Basic residues" evidence="1">
    <location>
        <begin position="129"/>
        <end position="152"/>
    </location>
</feature>
<proteinExistence type="predicted"/>
<sequence length="330" mass="38240">MSHGPAAPAHTKGASSDAIPQDPLRSRRSARSDRDARRVRARTRRFPCPRRDTGRHIIGIPDAGVVGDTGADGLRAARGRVRRAPRRLRHRHRHRCDRLVPSRRAIRLRLHLEGAARRGDPLRGERAGARRGHPLHRRRARRPLPRHRRAYRHRDAAPRRSRGGVAVQRQHRRQPHVRPARRPGRSRRPPAGDRRQHHPRRPRRTRAQRGRSRRHPRHQHSGCPRRGSPRAGLRKRVGAREARAPHRLAQRQHNGRGPHPGRRPRRLGGRRQERSRRLRHAQRHRHPVAADGLPDRARGDVDHDDGRRRVRRRPHRRRRAGGDRGAPTGP</sequence>
<feature type="compositionally biased region" description="Basic residues" evidence="1">
    <location>
        <begin position="195"/>
        <end position="220"/>
    </location>
</feature>
<feature type="compositionally biased region" description="Basic residues" evidence="1">
    <location>
        <begin position="245"/>
        <end position="287"/>
    </location>
</feature>
<feature type="compositionally biased region" description="Basic residues" evidence="1">
    <location>
        <begin position="169"/>
        <end position="188"/>
    </location>
</feature>
<keyword evidence="3" id="KW-1185">Reference proteome</keyword>
<dbReference type="EMBL" id="PGFB01000007">
    <property type="protein sequence ID" value="PJJ55234.1"/>
    <property type="molecule type" value="Genomic_DNA"/>
</dbReference>
<reference evidence="2 3" key="1">
    <citation type="submission" date="2017-11" db="EMBL/GenBank/DDBJ databases">
        <title>Genomic Encyclopedia of Archaeal and Bacterial Type Strains, Phase II (KMG-II): From Individual Species to Whole Genera.</title>
        <authorList>
            <person name="Goeker M."/>
        </authorList>
    </citation>
    <scope>NUCLEOTIDE SEQUENCE [LARGE SCALE GENOMIC DNA]</scope>
    <source>
        <strain evidence="2 3">DSM 25625</strain>
    </source>
</reference>
<dbReference type="Proteomes" id="UP000230161">
    <property type="component" value="Unassembled WGS sequence"/>
</dbReference>
<feature type="compositionally biased region" description="Basic and acidic residues" evidence="1">
    <location>
        <begin position="293"/>
        <end position="307"/>
    </location>
</feature>
<gene>
    <name evidence="2" type="ORF">CLV54_3371</name>
</gene>
<feature type="compositionally biased region" description="Basic and acidic residues" evidence="1">
    <location>
        <begin position="119"/>
        <end position="128"/>
    </location>
</feature>
<organism evidence="2 3">
    <name type="scientific">Compostimonas suwonensis</name>
    <dbReference type="NCBI Taxonomy" id="1048394"/>
    <lineage>
        <taxon>Bacteria</taxon>
        <taxon>Bacillati</taxon>
        <taxon>Actinomycetota</taxon>
        <taxon>Actinomycetes</taxon>
        <taxon>Micrococcales</taxon>
        <taxon>Microbacteriaceae</taxon>
        <taxon>Compostimonas</taxon>
    </lineage>
</organism>
<dbReference type="AlphaFoldDB" id="A0A2M9BBC0"/>
<accession>A0A2M9BBC0</accession>
<evidence type="ECO:0000313" key="2">
    <source>
        <dbReference type="EMBL" id="PJJ55234.1"/>
    </source>
</evidence>
<feature type="region of interest" description="Disordered" evidence="1">
    <location>
        <begin position="119"/>
        <end position="330"/>
    </location>
</feature>
<protein>
    <submittedName>
        <fullName evidence="2">Uncharacterized protein</fullName>
    </submittedName>
</protein>
<name>A0A2M9BBC0_9MICO</name>
<feature type="region of interest" description="Disordered" evidence="1">
    <location>
        <begin position="1"/>
        <end position="55"/>
    </location>
</feature>
<evidence type="ECO:0000256" key="1">
    <source>
        <dbReference type="SAM" id="MobiDB-lite"/>
    </source>
</evidence>